<dbReference type="InterPro" id="IPR004606">
    <property type="entry name" value="Mop_domain"/>
</dbReference>
<dbReference type="GO" id="GO:0015408">
    <property type="term" value="F:ABC-type ferric iron transporter activity"/>
    <property type="evidence" value="ECO:0007669"/>
    <property type="project" value="InterPro"/>
</dbReference>
<dbReference type="PROSITE" id="PS50893">
    <property type="entry name" value="ABC_TRANSPORTER_2"/>
    <property type="match status" value="1"/>
</dbReference>
<feature type="domain" description="ABC transporter" evidence="13">
    <location>
        <begin position="11"/>
        <end position="246"/>
    </location>
</feature>
<evidence type="ECO:0000256" key="2">
    <source>
        <dbReference type="ARBA" id="ARBA00022475"/>
    </source>
</evidence>
<dbReference type="InterPro" id="IPR003439">
    <property type="entry name" value="ABC_transporter-like_ATP-bd"/>
</dbReference>
<feature type="domain" description="Mop" evidence="14">
    <location>
        <begin position="295"/>
        <end position="359"/>
    </location>
</feature>
<evidence type="ECO:0000256" key="6">
    <source>
        <dbReference type="ARBA" id="ARBA00022840"/>
    </source>
</evidence>
<evidence type="ECO:0000256" key="7">
    <source>
        <dbReference type="ARBA" id="ARBA00023004"/>
    </source>
</evidence>
<keyword evidence="5" id="KW-0547">Nucleotide-binding</keyword>
<dbReference type="InterPro" id="IPR005116">
    <property type="entry name" value="Transp-assoc_OB_typ1"/>
</dbReference>
<dbReference type="FunFam" id="3.40.50.300:FF:000425">
    <property type="entry name" value="Probable ABC transporter, ATP-binding subunit"/>
    <property type="match status" value="1"/>
</dbReference>
<dbReference type="Gene3D" id="2.40.50.100">
    <property type="match status" value="1"/>
</dbReference>
<dbReference type="InterPro" id="IPR015853">
    <property type="entry name" value="ABC_transpr_FbpC"/>
</dbReference>
<evidence type="ECO:0000256" key="3">
    <source>
        <dbReference type="ARBA" id="ARBA00022496"/>
    </source>
</evidence>
<evidence type="ECO:0000256" key="12">
    <source>
        <dbReference type="SAM" id="MobiDB-lite"/>
    </source>
</evidence>
<accession>A0LWK0</accession>
<dbReference type="CDD" id="cd03259">
    <property type="entry name" value="ABC_Carb_Solutes_like"/>
    <property type="match status" value="1"/>
</dbReference>
<evidence type="ECO:0000256" key="11">
    <source>
        <dbReference type="PROSITE-ProRule" id="PRU01213"/>
    </source>
</evidence>
<dbReference type="PANTHER" id="PTHR42781:SF4">
    <property type="entry name" value="SPERMIDINE_PUTRESCINE IMPORT ATP-BINDING PROTEIN POTA"/>
    <property type="match status" value="1"/>
</dbReference>
<dbReference type="InterPro" id="IPR027417">
    <property type="entry name" value="P-loop_NTPase"/>
</dbReference>
<dbReference type="GO" id="GO:0005524">
    <property type="term" value="F:ATP binding"/>
    <property type="evidence" value="ECO:0007669"/>
    <property type="project" value="UniProtKB-KW"/>
</dbReference>
<feature type="region of interest" description="Disordered" evidence="12">
    <location>
        <begin position="365"/>
        <end position="384"/>
    </location>
</feature>
<dbReference type="GO" id="GO:0015689">
    <property type="term" value="P:molybdate ion transport"/>
    <property type="evidence" value="ECO:0007669"/>
    <property type="project" value="InterPro"/>
</dbReference>
<keyword evidence="1" id="KW-0813">Transport</keyword>
<evidence type="ECO:0000259" key="14">
    <source>
        <dbReference type="PROSITE" id="PS51866"/>
    </source>
</evidence>
<keyword evidence="9" id="KW-0472">Membrane</keyword>
<keyword evidence="16" id="KW-1185">Reference proteome</keyword>
<evidence type="ECO:0000313" key="15">
    <source>
        <dbReference type="EMBL" id="ABK53810.1"/>
    </source>
</evidence>
<dbReference type="GO" id="GO:0016020">
    <property type="term" value="C:membrane"/>
    <property type="evidence" value="ECO:0007669"/>
    <property type="project" value="InterPro"/>
</dbReference>
<dbReference type="SUPFAM" id="SSF52540">
    <property type="entry name" value="P-loop containing nucleoside triphosphate hydrolases"/>
    <property type="match status" value="1"/>
</dbReference>
<keyword evidence="3" id="KW-0410">Iron transport</keyword>
<evidence type="ECO:0000256" key="4">
    <source>
        <dbReference type="ARBA" id="ARBA00022505"/>
    </source>
</evidence>
<sequence length="384" mass="41110">MPEPTDTTPRHPGLDVHAVVRRDTFRLDAALSVAPGEILAVLGPSGAGKSTLLRAIAGLERLTAGFIAIGGRIVDDADRIRLSPRERQVGYVPQDYVLFPRMTVLDNVAFGLRAHGVRKAAARRRAQQLLDRFGVGALAHRRPTEISGGQAQRVALARALAVDPTVLLLDEPLAALDIGTRMSVRAELREMLTTFPGGVIVVTHDPMDAFVLADHLVVMESGRVVQRGAPAAVASHPRTEYVARLCGINLHRGVCDGRVIRLGTGMEWQVVDAPVGDVFVAVRPSAVAVYRERPDGSPRNCWKARVTSVEEYGHVVRLGVSRPANMIADITAESLALLRLRVGDDAWFAVKATDLVVYPAAEGSPYHPAESGAQPSDGATGLGV</sequence>
<dbReference type="InterPro" id="IPR017871">
    <property type="entry name" value="ABC_transporter-like_CS"/>
</dbReference>
<reference evidence="15 16" key="1">
    <citation type="journal article" date="2009" name="Genome Res.">
        <title>Complete genome of the cellulolytic thermophile Acidothermus cellulolyticus 11B provides insights into its ecophysiological and evolutionary adaptations.</title>
        <authorList>
            <person name="Barabote R.D."/>
            <person name="Xie G."/>
            <person name="Leu D.H."/>
            <person name="Normand P."/>
            <person name="Necsulea A."/>
            <person name="Daubin V."/>
            <person name="Medigue C."/>
            <person name="Adney W.S."/>
            <person name="Xu X.C."/>
            <person name="Lapidus A."/>
            <person name="Parales R.E."/>
            <person name="Detter C."/>
            <person name="Pujic P."/>
            <person name="Bruce D."/>
            <person name="Lavire C."/>
            <person name="Challacombe J.F."/>
            <person name="Brettin T.S."/>
            <person name="Berry A.M."/>
        </authorList>
    </citation>
    <scope>NUCLEOTIDE SEQUENCE [LARGE SCALE GENOMIC DNA]</scope>
    <source>
        <strain evidence="16">ATCC 43068 / DSM 8971 / 11B</strain>
    </source>
</reference>
<dbReference type="InterPro" id="IPR008995">
    <property type="entry name" value="Mo/tungstate-bd_C_term_dom"/>
</dbReference>
<dbReference type="PANTHER" id="PTHR42781">
    <property type="entry name" value="SPERMIDINE/PUTRESCINE IMPORT ATP-BINDING PROTEIN POTA"/>
    <property type="match status" value="1"/>
</dbReference>
<dbReference type="PROSITE" id="PS00211">
    <property type="entry name" value="ABC_TRANSPORTER_1"/>
    <property type="match status" value="1"/>
</dbReference>
<keyword evidence="7" id="KW-0408">Iron</keyword>
<name>A0LWK0_ACIC1</name>
<dbReference type="InterPro" id="IPR050093">
    <property type="entry name" value="ABC_SmlMolc_Importer"/>
</dbReference>
<dbReference type="PROSITE" id="PS51866">
    <property type="entry name" value="MOP"/>
    <property type="match status" value="1"/>
</dbReference>
<dbReference type="SMART" id="SM00382">
    <property type="entry name" value="AAA"/>
    <property type="match status" value="1"/>
</dbReference>
<dbReference type="KEGG" id="ace:Acel_2038"/>
<dbReference type="Pfam" id="PF00005">
    <property type="entry name" value="ABC_tran"/>
    <property type="match status" value="1"/>
</dbReference>
<dbReference type="SUPFAM" id="SSF50331">
    <property type="entry name" value="MOP-like"/>
    <property type="match status" value="1"/>
</dbReference>
<organism evidence="15 16">
    <name type="scientific">Acidothermus cellulolyticus (strain ATCC 43068 / DSM 8971 / 11B)</name>
    <dbReference type="NCBI Taxonomy" id="351607"/>
    <lineage>
        <taxon>Bacteria</taxon>
        <taxon>Bacillati</taxon>
        <taxon>Actinomycetota</taxon>
        <taxon>Actinomycetes</taxon>
        <taxon>Acidothermales</taxon>
        <taxon>Acidothermaceae</taxon>
        <taxon>Acidothermus</taxon>
    </lineage>
</organism>
<dbReference type="InParanoid" id="A0LWK0"/>
<evidence type="ECO:0000256" key="5">
    <source>
        <dbReference type="ARBA" id="ARBA00022741"/>
    </source>
</evidence>
<keyword evidence="2" id="KW-1003">Cell membrane</keyword>
<dbReference type="GO" id="GO:0015418">
    <property type="term" value="F:ABC-type quaternary ammonium compound transporting activity"/>
    <property type="evidence" value="ECO:0007669"/>
    <property type="project" value="UniProtKB-EC"/>
</dbReference>
<dbReference type="Proteomes" id="UP000008221">
    <property type="component" value="Chromosome"/>
</dbReference>
<dbReference type="InterPro" id="IPR003593">
    <property type="entry name" value="AAA+_ATPase"/>
</dbReference>
<dbReference type="eggNOG" id="COG3842">
    <property type="taxonomic scope" value="Bacteria"/>
</dbReference>
<dbReference type="Pfam" id="PF03459">
    <property type="entry name" value="TOBE"/>
    <property type="match status" value="1"/>
</dbReference>
<keyword evidence="8" id="KW-0406">Ion transport</keyword>
<dbReference type="EC" id="7.6.2.9" evidence="10"/>
<gene>
    <name evidence="15" type="ordered locus">Acel_2038</name>
</gene>
<dbReference type="GO" id="GO:0016887">
    <property type="term" value="F:ATP hydrolysis activity"/>
    <property type="evidence" value="ECO:0007669"/>
    <property type="project" value="InterPro"/>
</dbReference>
<proteinExistence type="predicted"/>
<dbReference type="STRING" id="351607.Acel_2038"/>
<keyword evidence="6" id="KW-0067">ATP-binding</keyword>
<evidence type="ECO:0000256" key="10">
    <source>
        <dbReference type="ARBA" id="ARBA00066388"/>
    </source>
</evidence>
<evidence type="ECO:0000256" key="1">
    <source>
        <dbReference type="ARBA" id="ARBA00022448"/>
    </source>
</evidence>
<evidence type="ECO:0000256" key="8">
    <source>
        <dbReference type="ARBA" id="ARBA00023065"/>
    </source>
</evidence>
<keyword evidence="4 11" id="KW-0500">Molybdenum</keyword>
<dbReference type="EMBL" id="CP000481">
    <property type="protein sequence ID" value="ABK53810.1"/>
    <property type="molecule type" value="Genomic_DNA"/>
</dbReference>
<evidence type="ECO:0000256" key="9">
    <source>
        <dbReference type="ARBA" id="ARBA00023136"/>
    </source>
</evidence>
<dbReference type="AlphaFoldDB" id="A0LWK0"/>
<dbReference type="OrthoDB" id="9802264at2"/>
<dbReference type="FunCoup" id="A0LWK0">
    <property type="interactions" value="38"/>
</dbReference>
<evidence type="ECO:0000313" key="16">
    <source>
        <dbReference type="Proteomes" id="UP000008221"/>
    </source>
</evidence>
<dbReference type="Gene3D" id="3.40.50.300">
    <property type="entry name" value="P-loop containing nucleotide triphosphate hydrolases"/>
    <property type="match status" value="1"/>
</dbReference>
<evidence type="ECO:0000259" key="13">
    <source>
        <dbReference type="PROSITE" id="PS50893"/>
    </source>
</evidence>
<protein>
    <recommendedName>
        <fullName evidence="10">ABC-type quaternary amine transporter</fullName>
        <ecNumber evidence="10">7.6.2.9</ecNumber>
    </recommendedName>
</protein>
<dbReference type="RefSeq" id="WP_011720873.1">
    <property type="nucleotide sequence ID" value="NC_008578.1"/>
</dbReference>
<dbReference type="HOGENOM" id="CLU_000604_1_1_11"/>